<keyword evidence="1" id="KW-1015">Disulfide bond</keyword>
<dbReference type="InterPro" id="IPR058698">
    <property type="entry name" value="CUB_metazoa"/>
</dbReference>
<evidence type="ECO:0000256" key="3">
    <source>
        <dbReference type="SAM" id="Phobius"/>
    </source>
</evidence>
<sequence>MCNRKQWSGGGFSIICSMLFVLYMVEISMCYKIRERTSSSKRASLDNFQHNEVDRSSRFFPLFSIVRISNQPCVPDAADSVGTCFTNNQCRNAGGVVSGVCASGFGVCCVVTATCEAVVTQNNTNIRNRDYPNAFTPGGLEVCNVRLQKPNANVCQLRLDFVQLQLAPADSGTGQCMADRLSINGVSGTAPPNLCGDLSGQHMYLDYGSSDRITLSVITDGAAIPMSRLWNVRATFIECNSLLRAPDGCLQYYTTATGQVRMLGYPMAPHLADLDYTVCVRSEDGAGNIVWSPCQGESLNQAFLMSGDAPADGATGTIGTMCDKDYVLIMTESEVPAGGGTAKTDDRYCGSAFATDVAPHMVRSIAKPFIMRVKTDENEEGEMMNSGFCLAYRQEPPRPTG</sequence>
<dbReference type="SUPFAM" id="SSF49854">
    <property type="entry name" value="Spermadhesin, CUB domain"/>
    <property type="match status" value="1"/>
</dbReference>
<keyword evidence="3" id="KW-1133">Transmembrane helix</keyword>
<feature type="transmembrane region" description="Helical" evidence="3">
    <location>
        <begin position="12"/>
        <end position="31"/>
    </location>
</feature>
<dbReference type="Gene3D" id="2.60.120.290">
    <property type="entry name" value="Spermadhesin, CUB domain"/>
    <property type="match status" value="1"/>
</dbReference>
<comment type="caution">
    <text evidence="2">Lacks conserved residue(s) required for the propagation of feature annotation.</text>
</comment>
<evidence type="ECO:0000256" key="1">
    <source>
        <dbReference type="ARBA" id="ARBA00023157"/>
    </source>
</evidence>
<proteinExistence type="predicted"/>
<keyword evidence="6" id="KW-1185">Reference proteome</keyword>
<gene>
    <name evidence="5" type="ORF">ODALV1_LOCUS790</name>
</gene>
<dbReference type="InterPro" id="IPR035914">
    <property type="entry name" value="Sperma_CUB_dom_sf"/>
</dbReference>
<dbReference type="PANTHER" id="PTHR33236:SF5">
    <property type="entry name" value="CUB DOMAIN-CONTAINING PROTEIN"/>
    <property type="match status" value="1"/>
</dbReference>
<dbReference type="InterPro" id="IPR000859">
    <property type="entry name" value="CUB_dom"/>
</dbReference>
<protein>
    <recommendedName>
        <fullName evidence="4">CUB domain-containing protein</fullName>
    </recommendedName>
</protein>
<evidence type="ECO:0000256" key="2">
    <source>
        <dbReference type="PROSITE-ProRule" id="PRU00059"/>
    </source>
</evidence>
<reference evidence="5 6" key="1">
    <citation type="submission" date="2024-08" db="EMBL/GenBank/DDBJ databases">
        <authorList>
            <person name="Cucini C."/>
            <person name="Frati F."/>
        </authorList>
    </citation>
    <scope>NUCLEOTIDE SEQUENCE [LARGE SCALE GENOMIC DNA]</scope>
</reference>
<evidence type="ECO:0000313" key="5">
    <source>
        <dbReference type="EMBL" id="CAL8069481.1"/>
    </source>
</evidence>
<evidence type="ECO:0000259" key="4">
    <source>
        <dbReference type="PROSITE" id="PS01180"/>
    </source>
</evidence>
<dbReference type="PROSITE" id="PS01180">
    <property type="entry name" value="CUB"/>
    <property type="match status" value="2"/>
</dbReference>
<dbReference type="EMBL" id="CAXLJM020000004">
    <property type="protein sequence ID" value="CAL8069481.1"/>
    <property type="molecule type" value="Genomic_DNA"/>
</dbReference>
<comment type="caution">
    <text evidence="5">The sequence shown here is derived from an EMBL/GenBank/DDBJ whole genome shotgun (WGS) entry which is preliminary data.</text>
</comment>
<keyword evidence="3" id="KW-0812">Transmembrane</keyword>
<organism evidence="5 6">
    <name type="scientific">Orchesella dallaii</name>
    <dbReference type="NCBI Taxonomy" id="48710"/>
    <lineage>
        <taxon>Eukaryota</taxon>
        <taxon>Metazoa</taxon>
        <taxon>Ecdysozoa</taxon>
        <taxon>Arthropoda</taxon>
        <taxon>Hexapoda</taxon>
        <taxon>Collembola</taxon>
        <taxon>Entomobryomorpha</taxon>
        <taxon>Entomobryoidea</taxon>
        <taxon>Orchesellidae</taxon>
        <taxon>Orchesellinae</taxon>
        <taxon>Orchesella</taxon>
    </lineage>
</organism>
<dbReference type="PANTHER" id="PTHR33236">
    <property type="entry name" value="INTRAFLAGELLAR TRANSPORT PROTEIN 122 FAMILY PROTEIN-RELATED"/>
    <property type="match status" value="1"/>
</dbReference>
<dbReference type="Proteomes" id="UP001642540">
    <property type="component" value="Unassembled WGS sequence"/>
</dbReference>
<dbReference type="Pfam" id="PF26080">
    <property type="entry name" value="CUB_animal"/>
    <property type="match status" value="1"/>
</dbReference>
<accession>A0ABP1PMP4</accession>
<keyword evidence="3" id="KW-0472">Membrane</keyword>
<evidence type="ECO:0000313" key="6">
    <source>
        <dbReference type="Proteomes" id="UP001642540"/>
    </source>
</evidence>
<feature type="domain" description="CUB" evidence="4">
    <location>
        <begin position="239"/>
        <end position="395"/>
    </location>
</feature>
<feature type="domain" description="CUB" evidence="4">
    <location>
        <begin position="115"/>
        <end position="239"/>
    </location>
</feature>
<name>A0ABP1PMP4_9HEXA</name>